<feature type="domain" description="Ribose-phosphate pyrophosphokinase N-terminal" evidence="4">
    <location>
        <begin position="11"/>
        <end position="118"/>
    </location>
</feature>
<keyword evidence="1 2" id="KW-0545">Nucleotide biosynthesis</keyword>
<dbReference type="GO" id="GO:0004749">
    <property type="term" value="F:ribose phosphate diphosphokinase activity"/>
    <property type="evidence" value="ECO:0007669"/>
    <property type="project" value="UniProtKB-EC"/>
</dbReference>
<dbReference type="EC" id="2.7.6.1" evidence="6"/>
<reference evidence="6 8" key="2">
    <citation type="submission" date="2018-06" db="EMBL/GenBank/DDBJ databases">
        <authorList>
            <consortium name="Pathogen Informatics"/>
            <person name="Doyle S."/>
        </authorList>
    </citation>
    <scope>NUCLEOTIDE SEQUENCE [LARGE SCALE GENOMIC DNA]</scope>
    <source>
        <strain evidence="6 8">NCTC12239</strain>
    </source>
</reference>
<dbReference type="AlphaFoldDB" id="A0A378JTQ6"/>
<dbReference type="Gene3D" id="3.40.50.2020">
    <property type="match status" value="2"/>
</dbReference>
<name>A0A378JTQ6_9GAMM</name>
<dbReference type="GO" id="GO:0000287">
    <property type="term" value="F:magnesium ion binding"/>
    <property type="evidence" value="ECO:0007669"/>
    <property type="project" value="InterPro"/>
</dbReference>
<dbReference type="Pfam" id="PF13793">
    <property type="entry name" value="Pribosyltran_N"/>
    <property type="match status" value="1"/>
</dbReference>
<evidence type="ECO:0000259" key="4">
    <source>
        <dbReference type="Pfam" id="PF13793"/>
    </source>
</evidence>
<evidence type="ECO:0000256" key="1">
    <source>
        <dbReference type="ARBA" id="ARBA00022727"/>
    </source>
</evidence>
<dbReference type="InterPro" id="IPR000836">
    <property type="entry name" value="PRTase_dom"/>
</dbReference>
<dbReference type="PANTHER" id="PTHR10210">
    <property type="entry name" value="RIBOSE-PHOSPHATE DIPHOSPHOKINASE FAMILY MEMBER"/>
    <property type="match status" value="1"/>
</dbReference>
<evidence type="ECO:0000313" key="8">
    <source>
        <dbReference type="Proteomes" id="UP000254040"/>
    </source>
</evidence>
<dbReference type="PANTHER" id="PTHR10210:SF41">
    <property type="entry name" value="RIBOSE-PHOSPHATE PYROPHOSPHOKINASE 1, CHLOROPLASTIC"/>
    <property type="match status" value="1"/>
</dbReference>
<dbReference type="NCBIfam" id="NF005537">
    <property type="entry name" value="PRK07199.1"/>
    <property type="match status" value="1"/>
</dbReference>
<proteinExistence type="inferred from homology"/>
<sequence>MNNKPILFPLFDYDELAHKIQKNCDYESGIIKQHQFPDGETVIKIESEVSNRTVLLLTSLDAPNPKIMPLIFAAETARILGASQVFLIAPYLAYMRQDKVFEPGQGITSQFFAKLISAYFDGLITLDPHLHRWHALNEVYEIPSQVLHATRPIAHWIQNNINEPLLVGPDEESMQWVQNIADEAQAPFVILEKHRRGDHSVEVSIPNLDRYPGYTPILIDDIISTGMTMVETVKHLKALKVPSPVCIGVHAIFAGDAYQNLMAVGAKEIITCNTVRHPSNAVDISQEIVEFLKTTSWFHHD</sequence>
<dbReference type="GO" id="GO:0002189">
    <property type="term" value="C:ribose phosphate diphosphokinase complex"/>
    <property type="evidence" value="ECO:0007669"/>
    <property type="project" value="TreeGrafter"/>
</dbReference>
<dbReference type="STRING" id="39962.Lmor_2014"/>
<evidence type="ECO:0000256" key="2">
    <source>
        <dbReference type="RuleBase" id="RU004324"/>
    </source>
</evidence>
<dbReference type="CDD" id="cd06223">
    <property type="entry name" value="PRTases_typeI"/>
    <property type="match status" value="1"/>
</dbReference>
<reference evidence="5 7" key="1">
    <citation type="submission" date="2015-11" db="EMBL/GenBank/DDBJ databases">
        <title>Genomic analysis of 38 Legionella species identifies large and diverse effector repertoires.</title>
        <authorList>
            <person name="Burstein D."/>
            <person name="Amaro F."/>
            <person name="Zusman T."/>
            <person name="Lifshitz Z."/>
            <person name="Cohen O."/>
            <person name="Gilbert J.A."/>
            <person name="Pupko T."/>
            <person name="Shuman H.A."/>
            <person name="Segal G."/>
        </authorList>
    </citation>
    <scope>NUCLEOTIDE SEQUENCE [LARGE SCALE GENOMIC DNA]</scope>
    <source>
        <strain evidence="5 7">ATCC 43877</strain>
    </source>
</reference>
<dbReference type="GO" id="GO:0005737">
    <property type="term" value="C:cytoplasm"/>
    <property type="evidence" value="ECO:0007669"/>
    <property type="project" value="TreeGrafter"/>
</dbReference>
<evidence type="ECO:0000313" key="5">
    <source>
        <dbReference type="EMBL" id="KTD33463.1"/>
    </source>
</evidence>
<dbReference type="Proteomes" id="UP000254040">
    <property type="component" value="Unassembled WGS sequence"/>
</dbReference>
<dbReference type="InterPro" id="IPR029099">
    <property type="entry name" value="Pribosyltran_N"/>
</dbReference>
<evidence type="ECO:0000313" key="6">
    <source>
        <dbReference type="EMBL" id="STX61836.1"/>
    </source>
</evidence>
<dbReference type="GO" id="GO:0006164">
    <property type="term" value="P:purine nucleotide biosynthetic process"/>
    <property type="evidence" value="ECO:0007669"/>
    <property type="project" value="TreeGrafter"/>
</dbReference>
<dbReference type="SUPFAM" id="SSF53271">
    <property type="entry name" value="PRTase-like"/>
    <property type="match status" value="2"/>
</dbReference>
<dbReference type="EMBL" id="UGOG01000001">
    <property type="protein sequence ID" value="STX61836.1"/>
    <property type="molecule type" value="Genomic_DNA"/>
</dbReference>
<dbReference type="EMBL" id="LNYN01000025">
    <property type="protein sequence ID" value="KTD33463.1"/>
    <property type="molecule type" value="Genomic_DNA"/>
</dbReference>
<gene>
    <name evidence="6" type="primary">prs2</name>
    <name evidence="5" type="ORF">Lmor_2014</name>
    <name evidence="6" type="ORF">NCTC12239_00754</name>
</gene>
<evidence type="ECO:0000259" key="3">
    <source>
        <dbReference type="Pfam" id="PF00156"/>
    </source>
</evidence>
<dbReference type="GO" id="GO:0006015">
    <property type="term" value="P:5-phosphoribose 1-diphosphate biosynthetic process"/>
    <property type="evidence" value="ECO:0007669"/>
    <property type="project" value="TreeGrafter"/>
</dbReference>
<dbReference type="Proteomes" id="UP000054985">
    <property type="component" value="Unassembled WGS sequence"/>
</dbReference>
<dbReference type="RefSeq" id="WP_028383593.1">
    <property type="nucleotide sequence ID" value="NZ_CAAAJG010000016.1"/>
</dbReference>
<organism evidence="6 8">
    <name type="scientific">Legionella moravica</name>
    <dbReference type="NCBI Taxonomy" id="39962"/>
    <lineage>
        <taxon>Bacteria</taxon>
        <taxon>Pseudomonadati</taxon>
        <taxon>Pseudomonadota</taxon>
        <taxon>Gammaproteobacteria</taxon>
        <taxon>Legionellales</taxon>
        <taxon>Legionellaceae</taxon>
        <taxon>Legionella</taxon>
    </lineage>
</organism>
<dbReference type="NCBIfam" id="TIGR01251">
    <property type="entry name" value="ribP_PPkin"/>
    <property type="match status" value="1"/>
</dbReference>
<dbReference type="Pfam" id="PF00156">
    <property type="entry name" value="Pribosyltran"/>
    <property type="match status" value="1"/>
</dbReference>
<comment type="similarity">
    <text evidence="2">Belongs to the ribose-phosphate pyrophosphokinase family.</text>
</comment>
<accession>A0A378JTQ6</accession>
<keyword evidence="6" id="KW-0418">Kinase</keyword>
<protein>
    <submittedName>
        <fullName evidence="5">Phosphoribosylpyrophosphate synthetase</fullName>
    </submittedName>
    <submittedName>
        <fullName evidence="6">Ribose-phosphate pyrophosphokinase</fullName>
        <ecNumber evidence="6">2.7.6.1</ecNumber>
    </submittedName>
</protein>
<dbReference type="InterPro" id="IPR029057">
    <property type="entry name" value="PRTase-like"/>
</dbReference>
<dbReference type="SMART" id="SM01400">
    <property type="entry name" value="Pribosyltran_N"/>
    <property type="match status" value="1"/>
</dbReference>
<keyword evidence="7" id="KW-1185">Reference proteome</keyword>
<evidence type="ECO:0000313" key="7">
    <source>
        <dbReference type="Proteomes" id="UP000054985"/>
    </source>
</evidence>
<dbReference type="FunFam" id="3.40.50.2020:FF:000014">
    <property type="entry name" value="Ribose-phosphate pyrophosphokinase 1"/>
    <property type="match status" value="1"/>
</dbReference>
<keyword evidence="6" id="KW-0808">Transferase</keyword>
<feature type="domain" description="Phosphoribosyltransferase" evidence="3">
    <location>
        <begin position="138"/>
        <end position="256"/>
    </location>
</feature>
<dbReference type="InterPro" id="IPR005946">
    <property type="entry name" value="Rib-P_diPkinase"/>
</dbReference>
<dbReference type="GO" id="GO:0016301">
    <property type="term" value="F:kinase activity"/>
    <property type="evidence" value="ECO:0007669"/>
    <property type="project" value="UniProtKB-KW"/>
</dbReference>
<dbReference type="OrthoDB" id="324294at2"/>